<feature type="region of interest" description="Disordered" evidence="1">
    <location>
        <begin position="566"/>
        <end position="598"/>
    </location>
</feature>
<proteinExistence type="predicted"/>
<dbReference type="Gene3D" id="3.30.40.10">
    <property type="entry name" value="Zinc/RING finger domain, C3HC4 (zinc finger)"/>
    <property type="match status" value="1"/>
</dbReference>
<dbReference type="SUPFAM" id="SSF57850">
    <property type="entry name" value="RING/U-box"/>
    <property type="match status" value="1"/>
</dbReference>
<dbReference type="CDD" id="cd16453">
    <property type="entry name" value="RING-Ubox"/>
    <property type="match status" value="1"/>
</dbReference>
<keyword evidence="4" id="KW-1185">Reference proteome</keyword>
<gene>
    <name evidence="3" type="ORF">CUR178_03916</name>
</gene>
<evidence type="ECO:0000313" key="3">
    <source>
        <dbReference type="EMBL" id="KAG5476742.1"/>
    </source>
</evidence>
<protein>
    <recommendedName>
        <fullName evidence="2">U-box domain-containing protein</fullName>
    </recommendedName>
</protein>
<dbReference type="InterPro" id="IPR003613">
    <property type="entry name" value="Ubox_domain"/>
</dbReference>
<dbReference type="GO" id="GO:0004842">
    <property type="term" value="F:ubiquitin-protein transferase activity"/>
    <property type="evidence" value="ECO:0007669"/>
    <property type="project" value="InterPro"/>
</dbReference>
<dbReference type="AlphaFoldDB" id="A0A836G7K5"/>
<sequence length="674" mass="73541">MEALVESIVQSDTRAELTAAQMNALIGLFTSTSVPLSPSHALFDKLSATLAAITVEDAHQCIQLCFLLCREASHCSIIFKLIEAHSTQVDSIVAPCMSALATPRVAPGGGNAYETAKDLSLLSQLVLVILPSAQPRMKATDLVELIDADVESTVEVLVYCYGSVCGALPGVLATASGLYQLRLATLLVDLFRELTFWTTYEELHLNLGIGSKAKKSLSSSTGTVSMSALSGPFRHHVGQLISHLVSYDFFEHMCMYLPRIIDQHLALPSSCGRSDGDEGNATMALSLLRNHLLLLQTLLTLTDQYALVLRKTLCRCGLLSKVCGPLLRALCRPRVCLREEMPLLVQTVAVSATVTHRSGECRRYWDENSSVLVAVADRSVATLADGCIEDPRATAELVAQLARLVVNSHSSAAVAPLLRTWESVLDSDGKHYVACSLSNPKNRSRPLDISSLAYESLRCVFRVDTTAPPPPPLAAQDGPAEDLLHQRGQRRDNRGHRSLSRGRGRGGRGRSRSRCRARSPKRLRRRGSQQARLQQRFRFMLQRTIATTAAAQEEAQVQLDALDLTADSSSGESGDDAADTPESASALQVDLSRWRRGPPPRTIPTRYICSLSHSLIRSTPVLSSTGYIFDEDGIMDYLQYHHVCPISGAPMSRADLVVDTALKEELCKVQPNFM</sequence>
<dbReference type="EMBL" id="JAFHKP010000026">
    <property type="protein sequence ID" value="KAG5476742.1"/>
    <property type="molecule type" value="Genomic_DNA"/>
</dbReference>
<dbReference type="KEGG" id="lenr:94171152"/>
<dbReference type="OrthoDB" id="272872at2759"/>
<organism evidence="3 4">
    <name type="scientific">Leishmania enriettii</name>
    <dbReference type="NCBI Taxonomy" id="5663"/>
    <lineage>
        <taxon>Eukaryota</taxon>
        <taxon>Discoba</taxon>
        <taxon>Euglenozoa</taxon>
        <taxon>Kinetoplastea</taxon>
        <taxon>Metakinetoplastina</taxon>
        <taxon>Trypanosomatida</taxon>
        <taxon>Trypanosomatidae</taxon>
        <taxon>Leishmaniinae</taxon>
        <taxon>Leishmania</taxon>
    </lineage>
</organism>
<evidence type="ECO:0000259" key="2">
    <source>
        <dbReference type="Pfam" id="PF04564"/>
    </source>
</evidence>
<dbReference type="Proteomes" id="UP000674179">
    <property type="component" value="Chromosome 26"/>
</dbReference>
<dbReference type="Pfam" id="PF04564">
    <property type="entry name" value="U-box"/>
    <property type="match status" value="1"/>
</dbReference>
<dbReference type="RefSeq" id="XP_067692208.1">
    <property type="nucleotide sequence ID" value="XM_067835642.1"/>
</dbReference>
<dbReference type="GO" id="GO:0016567">
    <property type="term" value="P:protein ubiquitination"/>
    <property type="evidence" value="ECO:0007669"/>
    <property type="project" value="InterPro"/>
</dbReference>
<evidence type="ECO:0000256" key="1">
    <source>
        <dbReference type="SAM" id="MobiDB-lite"/>
    </source>
</evidence>
<reference evidence="3 4" key="1">
    <citation type="submission" date="2021-02" db="EMBL/GenBank/DDBJ databases">
        <title>Leishmania (Mundinia) enrietti genome sequencing and assembly.</title>
        <authorList>
            <person name="Almutairi H."/>
            <person name="Gatherer D."/>
        </authorList>
    </citation>
    <scope>NUCLEOTIDE SEQUENCE [LARGE SCALE GENOMIC DNA]</scope>
    <source>
        <strain evidence="3">CUR178</strain>
    </source>
</reference>
<dbReference type="InterPro" id="IPR013083">
    <property type="entry name" value="Znf_RING/FYVE/PHD"/>
</dbReference>
<comment type="caution">
    <text evidence="3">The sequence shown here is derived from an EMBL/GenBank/DDBJ whole genome shotgun (WGS) entry which is preliminary data.</text>
</comment>
<dbReference type="GeneID" id="94171152"/>
<name>A0A836G7K5_LEIEN</name>
<accession>A0A836G7K5</accession>
<evidence type="ECO:0000313" key="4">
    <source>
        <dbReference type="Proteomes" id="UP000674179"/>
    </source>
</evidence>
<feature type="compositionally biased region" description="Basic residues" evidence="1">
    <location>
        <begin position="493"/>
        <end position="527"/>
    </location>
</feature>
<feature type="domain" description="U-box" evidence="2">
    <location>
        <begin position="603"/>
        <end position="665"/>
    </location>
</feature>
<feature type="region of interest" description="Disordered" evidence="1">
    <location>
        <begin position="486"/>
        <end position="532"/>
    </location>
</feature>